<keyword evidence="5" id="KW-1185">Reference proteome</keyword>
<feature type="region of interest" description="Disordered" evidence="2">
    <location>
        <begin position="913"/>
        <end position="932"/>
    </location>
</feature>
<dbReference type="Proteomes" id="UP000729913">
    <property type="component" value="Unassembled WGS sequence"/>
</dbReference>
<gene>
    <name evidence="4" type="ORF">G9C98_006178</name>
</gene>
<comment type="caution">
    <text evidence="4">The sequence shown here is derived from an EMBL/GenBank/DDBJ whole genome shotgun (WGS) entry which is preliminary data.</text>
</comment>
<feature type="region of interest" description="Disordered" evidence="2">
    <location>
        <begin position="1"/>
        <end position="26"/>
    </location>
</feature>
<dbReference type="Pfam" id="PF19314">
    <property type="entry name" value="DUF5917"/>
    <property type="match status" value="1"/>
</dbReference>
<accession>A0A8J5R110</accession>
<dbReference type="Pfam" id="PF10257">
    <property type="entry name" value="RAI16-like"/>
    <property type="match status" value="1"/>
</dbReference>
<dbReference type="InterPro" id="IPR045669">
    <property type="entry name" value="FHIP_C"/>
</dbReference>
<feature type="domain" description="FHF complex subunit HOOK-interacting protein C-terminal" evidence="3">
    <location>
        <begin position="769"/>
        <end position="860"/>
    </location>
</feature>
<protein>
    <recommendedName>
        <fullName evidence="3">FHF complex subunit HOOK-interacting protein C-terminal domain-containing protein</fullName>
    </recommendedName>
</protein>
<dbReference type="OrthoDB" id="6287422at2759"/>
<organism evidence="4 5">
    <name type="scientific">Cotesia typhae</name>
    <dbReference type="NCBI Taxonomy" id="2053667"/>
    <lineage>
        <taxon>Eukaryota</taxon>
        <taxon>Metazoa</taxon>
        <taxon>Ecdysozoa</taxon>
        <taxon>Arthropoda</taxon>
        <taxon>Hexapoda</taxon>
        <taxon>Insecta</taxon>
        <taxon>Pterygota</taxon>
        <taxon>Neoptera</taxon>
        <taxon>Endopterygota</taxon>
        <taxon>Hymenoptera</taxon>
        <taxon>Apocrita</taxon>
        <taxon>Ichneumonoidea</taxon>
        <taxon>Braconidae</taxon>
        <taxon>Microgastrinae</taxon>
        <taxon>Cotesia</taxon>
    </lineage>
</organism>
<evidence type="ECO:0000256" key="2">
    <source>
        <dbReference type="SAM" id="MobiDB-lite"/>
    </source>
</evidence>
<name>A0A8J5R110_9HYME</name>
<reference evidence="4" key="1">
    <citation type="submission" date="2020-03" db="EMBL/GenBank/DDBJ databases">
        <authorList>
            <person name="Chebbi M.A."/>
            <person name="Drezen J.M."/>
        </authorList>
    </citation>
    <scope>NUCLEOTIDE SEQUENCE</scope>
    <source>
        <tissue evidence="4">Whole body</tissue>
    </source>
</reference>
<feature type="compositionally biased region" description="Basic and acidic residues" evidence="2">
    <location>
        <begin position="17"/>
        <end position="26"/>
    </location>
</feature>
<feature type="compositionally biased region" description="Polar residues" evidence="2">
    <location>
        <begin position="1"/>
        <end position="16"/>
    </location>
</feature>
<evidence type="ECO:0000259" key="3">
    <source>
        <dbReference type="Pfam" id="PF19314"/>
    </source>
</evidence>
<evidence type="ECO:0000256" key="1">
    <source>
        <dbReference type="ARBA" id="ARBA00024336"/>
    </source>
</evidence>
<feature type="region of interest" description="Disordered" evidence="2">
    <location>
        <begin position="471"/>
        <end position="495"/>
    </location>
</feature>
<dbReference type="PANTHER" id="PTHR21705:SF11">
    <property type="entry name" value="FHIP FAMILY PROTEIN CG3558"/>
    <property type="match status" value="1"/>
</dbReference>
<dbReference type="InterPro" id="IPR045668">
    <property type="entry name" value="FHIP_KELAA_motif"/>
</dbReference>
<dbReference type="AlphaFoldDB" id="A0A8J5R110"/>
<dbReference type="EMBL" id="JAAOIC020000043">
    <property type="protein sequence ID" value="KAG8038482.1"/>
    <property type="molecule type" value="Genomic_DNA"/>
</dbReference>
<dbReference type="Pfam" id="PF19311">
    <property type="entry name" value="KELAA"/>
    <property type="match status" value="1"/>
</dbReference>
<proteinExistence type="inferred from homology"/>
<comment type="similarity">
    <text evidence="1">Belongs to the FHIP family.</text>
</comment>
<reference evidence="4" key="2">
    <citation type="submission" date="2021-04" db="EMBL/GenBank/DDBJ databases">
        <title>Genome-wide patterns of bracovirus chromosomal integration into multiple host tissues during parasitism.</title>
        <authorList>
            <person name="Chebbi M.A.C."/>
        </authorList>
    </citation>
    <scope>NUCLEOTIDE SEQUENCE</scope>
    <source>
        <tissue evidence="4">Whole body</tissue>
    </source>
</reference>
<sequence length="979" mass="111324">MSWLRNSPLRNSLNKQWSRDSPPKDADPSACYDSFCKHWQQTNEIIKQTRSSTNLPVYDDVVAVINHIDQMITLLLVEFRSNFNFKNQQLSASSHSPCLEYLLSENLLDIVYDWSLNVGRYTSSIRLELIKLFELIITFNGPLIGHEPIARPLLKLLENFIDDMLPCDIEKKLIMLLNSICVALMQNLALLDVFFHPHAENEQRKFIIFTLLLPHVHREGPIGQQARDAILLCMALSKKNDQVGIYLSENSNVCPVLATGISGLYSLLPRKLEIEYEDWHRLTPDDVNDIPSLEHLMQCFEFCNAVAQITHSSVQKQLLEYLYQGFLVPVLGPALLQTSLDESVAATAYLDLFFRSTTNSGLLRVLVKFLLEKNYDGCRILDTLIQRISTRSRLCIVTLAFFETLVDLNCEDIMLELCLSALSPCTHVMLSQRRRLRDFDLFGNTAKKFLSLRPNCCLSWPLTSTVSSSSSSNLFEPNNSPDSPPTAATTTTTSMPSTNLNSLSFSGFNPNESLYGNYFAYLFDARQKIVACNLACANWSSTYDGVDEDLDKDNKEDEDDENEEEIKLKVQLNHMQKLFKNLSNNDILNSVKSLLDYDENNHVNYKISDIKLNEDDDEVDSKEGIDEEGDKIQNNEVNKETLESDIISLLNEQVDVRNKDSAISKTEDYDIHKPAINEEPTKIDPMFSMGESSGYESLAMKNSSEMSSIEDDNNDEFEDKNYELSVTEQRNDSVVINKTEVNSDSCSSKGAVKKKVVQDDYLNSKPDIGVFLDVLLKKLESMTSNNLYVNLHLTGLISRLAIYHQPLLQSFLLNPSLVFQPSIRSLFQILASLKHKMDKYLSKVENVDELVKQARMFLINREFRIIGAKNNPSMSNLSTPMMKKELFSQDSFIRNEPKRRSLTSSLTQIFKFGSNSPPQSLKSVTSEDTPENNSDFRFKYPVVTPTQHVVICAVIMDEWLKELAAITQEHCVLSLNSWI</sequence>
<evidence type="ECO:0000313" key="4">
    <source>
        <dbReference type="EMBL" id="KAG8038482.1"/>
    </source>
</evidence>
<dbReference type="PANTHER" id="PTHR21705">
    <property type="entry name" value="RAI16 PROTEIN-RELATED"/>
    <property type="match status" value="1"/>
</dbReference>
<evidence type="ECO:0000313" key="5">
    <source>
        <dbReference type="Proteomes" id="UP000729913"/>
    </source>
</evidence>
<dbReference type="InterPro" id="IPR019384">
    <property type="entry name" value="FHIP"/>
</dbReference>